<feature type="region of interest" description="Disordered" evidence="8">
    <location>
        <begin position="563"/>
        <end position="587"/>
    </location>
</feature>
<dbReference type="Gene3D" id="1.10.340.40">
    <property type="entry name" value="Nuclear abundant poly(A) RNA-bind protein 2, N-terminal domain"/>
    <property type="match status" value="1"/>
</dbReference>
<evidence type="ECO:0000256" key="7">
    <source>
        <dbReference type="ARBA" id="ARBA00023242"/>
    </source>
</evidence>
<evidence type="ECO:0000313" key="10">
    <source>
        <dbReference type="Proteomes" id="UP000324022"/>
    </source>
</evidence>
<organism evidence="9 10">
    <name type="scientific">Ustilago trichophora</name>
    <dbReference type="NCBI Taxonomy" id="86804"/>
    <lineage>
        <taxon>Eukaryota</taxon>
        <taxon>Fungi</taxon>
        <taxon>Dikarya</taxon>
        <taxon>Basidiomycota</taxon>
        <taxon>Ustilaginomycotina</taxon>
        <taxon>Ustilaginomycetes</taxon>
        <taxon>Ustilaginales</taxon>
        <taxon>Ustilaginaceae</taxon>
        <taxon>Ustilago</taxon>
    </lineage>
</organism>
<dbReference type="EMBL" id="OOIN01000035">
    <property type="protein sequence ID" value="SPO30828.1"/>
    <property type="molecule type" value="Genomic_DNA"/>
</dbReference>
<feature type="compositionally biased region" description="Basic and acidic residues" evidence="8">
    <location>
        <begin position="138"/>
        <end position="147"/>
    </location>
</feature>
<dbReference type="GO" id="GO:0005634">
    <property type="term" value="C:nucleus"/>
    <property type="evidence" value="ECO:0007669"/>
    <property type="project" value="UniProtKB-SubCell"/>
</dbReference>
<dbReference type="OrthoDB" id="438553at2759"/>
<feature type="compositionally biased region" description="Low complexity" evidence="8">
    <location>
        <begin position="168"/>
        <end position="177"/>
    </location>
</feature>
<gene>
    <name evidence="9" type="ORF">UTRI_05550_B</name>
</gene>
<evidence type="ECO:0000256" key="6">
    <source>
        <dbReference type="ARBA" id="ARBA00022833"/>
    </source>
</evidence>
<feature type="region of interest" description="Disordered" evidence="8">
    <location>
        <begin position="290"/>
        <end position="315"/>
    </location>
</feature>
<dbReference type="GO" id="GO:0008270">
    <property type="term" value="F:zinc ion binding"/>
    <property type="evidence" value="ECO:0007669"/>
    <property type="project" value="UniProtKB-KW"/>
</dbReference>
<evidence type="ECO:0000256" key="3">
    <source>
        <dbReference type="ARBA" id="ARBA00022723"/>
    </source>
</evidence>
<evidence type="ECO:0000256" key="4">
    <source>
        <dbReference type="ARBA" id="ARBA00022737"/>
    </source>
</evidence>
<dbReference type="GO" id="GO:0005737">
    <property type="term" value="C:cytoplasm"/>
    <property type="evidence" value="ECO:0007669"/>
    <property type="project" value="TreeGrafter"/>
</dbReference>
<keyword evidence="3" id="KW-0479">Metal-binding</keyword>
<keyword evidence="4" id="KW-0677">Repeat</keyword>
<feature type="region of interest" description="Disordered" evidence="8">
    <location>
        <begin position="95"/>
        <end position="185"/>
    </location>
</feature>
<dbReference type="Proteomes" id="UP000324022">
    <property type="component" value="Unassembled WGS sequence"/>
</dbReference>
<dbReference type="AlphaFoldDB" id="A0A5C3EJY1"/>
<feature type="compositionally biased region" description="Low complexity" evidence="8">
    <location>
        <begin position="305"/>
        <end position="315"/>
    </location>
</feature>
<feature type="compositionally biased region" description="Polar residues" evidence="8">
    <location>
        <begin position="103"/>
        <end position="112"/>
    </location>
</feature>
<name>A0A5C3EJY1_9BASI</name>
<dbReference type="Pfam" id="PF14608">
    <property type="entry name" value="zf-CCCH_2"/>
    <property type="match status" value="4"/>
</dbReference>
<evidence type="ECO:0000313" key="9">
    <source>
        <dbReference type="EMBL" id="SPO30828.1"/>
    </source>
</evidence>
<evidence type="ECO:0000256" key="1">
    <source>
        <dbReference type="ARBA" id="ARBA00004123"/>
    </source>
</evidence>
<keyword evidence="5" id="KW-0863">Zinc-finger</keyword>
<keyword evidence="10" id="KW-1185">Reference proteome</keyword>
<dbReference type="GO" id="GO:0043488">
    <property type="term" value="P:regulation of mRNA stability"/>
    <property type="evidence" value="ECO:0007669"/>
    <property type="project" value="InterPro"/>
</dbReference>
<dbReference type="GO" id="GO:0008143">
    <property type="term" value="F:poly(A) binding"/>
    <property type="evidence" value="ECO:0007669"/>
    <property type="project" value="InterPro"/>
</dbReference>
<evidence type="ECO:0000256" key="2">
    <source>
        <dbReference type="ARBA" id="ARBA00008423"/>
    </source>
</evidence>
<keyword evidence="6" id="KW-0862">Zinc</keyword>
<reference evidence="9 10" key="1">
    <citation type="submission" date="2018-03" db="EMBL/GenBank/DDBJ databases">
        <authorList>
            <person name="Guldener U."/>
        </authorList>
    </citation>
    <scope>NUCLEOTIDE SEQUENCE [LARGE SCALE GENOMIC DNA]</scope>
    <source>
        <strain evidence="9 10">NBRC100155</strain>
    </source>
</reference>
<keyword evidence="7" id="KW-0539">Nucleus</keyword>
<evidence type="ECO:0000256" key="8">
    <source>
        <dbReference type="SAM" id="MobiDB-lite"/>
    </source>
</evidence>
<evidence type="ECO:0000256" key="5">
    <source>
        <dbReference type="ARBA" id="ARBA00022771"/>
    </source>
</evidence>
<dbReference type="PANTHER" id="PTHR14738:SF29">
    <property type="entry name" value="ZINC FINGER CCCH DOMAIN-CONTAINING PROTEIN 14"/>
    <property type="match status" value="1"/>
</dbReference>
<dbReference type="Gene3D" id="4.10.1000.40">
    <property type="match status" value="2"/>
</dbReference>
<dbReference type="PANTHER" id="PTHR14738">
    <property type="entry name" value="ZINC FINGER CCCH DOMAIN-CONTAINING PROTEIN 14"/>
    <property type="match status" value="1"/>
</dbReference>
<accession>A0A5C3EJY1</accession>
<proteinExistence type="inferred from homology"/>
<comment type="similarity">
    <text evidence="2">Belongs to the ZC3H14 family.</text>
</comment>
<sequence length="587" mass="62135">MSSFRNIDVKTPHIQELQHSIQLELASHEYSSPDDPVMAEYIVVMLANQKTADQITTEMKDLIGSEYDAAFTDWIWNATQSCLDRHAASSSSAQAGTSAGASVPTSATSANGNAGGFAARTTRNTRQRRSRSPQASDSKVRSREQRRSRSPPSTNARRGNQARRSRSRSPPAWGRGAPRPRDYSSYEAFLESTKLRKDDEPFDGEAFWRQKAEERRRNPPPPVIRHAPRQIFQAAYGRALRNGSGPVAANAGRELFPASNGDDNQQLPSYSETAGVSIFGRAGIPDPRAPAFVPSSAAQSEIETPESAHAPAASASTSIFSRIDPMLPNNPAPVPAPETTTVAVHSSNFPSAPTETSICRWNVGCTNPMCPYSHASPANAGPGGDPNALVLSQQNCRFGARCTNKDCTRSHVSPAVAKIQARSAAPVSFTSSAPNSIPTSAIPPPPAAAATLSMDTALPNQTGSRPCRFGAACTRADCFFSHPPSRTVTTSSSSSTPCRFGLGCTRPDCYFSHPPGQRASATTTTAGAGAGVGTGGTAERLHVFATAATKDEEMEVIIPGSHSNNSVVERDGSETVRSSPASVLAAV</sequence>
<dbReference type="InterPro" id="IPR040366">
    <property type="entry name" value="Nab2/ZC3H14"/>
</dbReference>
<comment type="subcellular location">
    <subcellularLocation>
        <location evidence="1">Nucleus</location>
    </subcellularLocation>
</comment>
<dbReference type="InterPro" id="IPR043094">
    <property type="entry name" value="Nab2/ZC3H14_N_sf"/>
</dbReference>
<protein>
    <submittedName>
        <fullName evidence="9">Related to NAB2 - nuclear polyadenylated RNA-binding protein required for nuclear mRNA export</fullName>
    </submittedName>
</protein>